<feature type="transmembrane region" description="Helical" evidence="8">
    <location>
        <begin position="320"/>
        <end position="340"/>
    </location>
</feature>
<protein>
    <submittedName>
        <fullName evidence="9">Virulence factor mviN protein</fullName>
    </submittedName>
</protein>
<dbReference type="Pfam" id="PF03023">
    <property type="entry name" value="MurJ"/>
    <property type="match status" value="1"/>
</dbReference>
<feature type="transmembrane region" description="Helical" evidence="8">
    <location>
        <begin position="458"/>
        <end position="477"/>
    </location>
</feature>
<evidence type="ECO:0000313" key="9">
    <source>
        <dbReference type="EMBL" id="AIE86871.1"/>
    </source>
</evidence>
<feature type="transmembrane region" description="Helical" evidence="8">
    <location>
        <begin position="489"/>
        <end position="512"/>
    </location>
</feature>
<evidence type="ECO:0000256" key="1">
    <source>
        <dbReference type="ARBA" id="ARBA00004651"/>
    </source>
</evidence>
<evidence type="ECO:0000313" key="10">
    <source>
        <dbReference type="Proteomes" id="UP000027982"/>
    </source>
</evidence>
<feature type="transmembrane region" description="Helical" evidence="8">
    <location>
        <begin position="360"/>
        <end position="383"/>
    </location>
</feature>
<dbReference type="InterPro" id="IPR004268">
    <property type="entry name" value="MurJ"/>
</dbReference>
<dbReference type="CDD" id="cd13123">
    <property type="entry name" value="MATE_MurJ_like"/>
    <property type="match status" value="1"/>
</dbReference>
<dbReference type="EMBL" id="CP007139">
    <property type="protein sequence ID" value="AIE86871.1"/>
    <property type="molecule type" value="Genomic_DNA"/>
</dbReference>
<keyword evidence="5" id="KW-0573">Peptidoglycan synthesis</keyword>
<comment type="subcellular location">
    <subcellularLocation>
        <location evidence="1">Cell membrane</location>
        <topology evidence="1">Multi-pass membrane protein</topology>
    </subcellularLocation>
</comment>
<feature type="transmembrane region" description="Helical" evidence="8">
    <location>
        <begin position="275"/>
        <end position="300"/>
    </location>
</feature>
<organism evidence="9 10">
    <name type="scientific">Fimbriimonas ginsengisoli Gsoil 348</name>
    <dbReference type="NCBI Taxonomy" id="661478"/>
    <lineage>
        <taxon>Bacteria</taxon>
        <taxon>Bacillati</taxon>
        <taxon>Armatimonadota</taxon>
        <taxon>Fimbriimonadia</taxon>
        <taxon>Fimbriimonadales</taxon>
        <taxon>Fimbriimonadaceae</taxon>
        <taxon>Fimbriimonas</taxon>
    </lineage>
</organism>
<dbReference type="PANTHER" id="PTHR47019">
    <property type="entry name" value="LIPID II FLIPPASE MURJ"/>
    <property type="match status" value="1"/>
</dbReference>
<keyword evidence="6 8" id="KW-1133">Transmembrane helix</keyword>
<evidence type="ECO:0000256" key="4">
    <source>
        <dbReference type="ARBA" id="ARBA00022960"/>
    </source>
</evidence>
<keyword evidence="2" id="KW-1003">Cell membrane</keyword>
<feature type="transmembrane region" description="Helical" evidence="8">
    <location>
        <begin position="179"/>
        <end position="199"/>
    </location>
</feature>
<evidence type="ECO:0000256" key="6">
    <source>
        <dbReference type="ARBA" id="ARBA00022989"/>
    </source>
</evidence>
<dbReference type="GO" id="GO:0008360">
    <property type="term" value="P:regulation of cell shape"/>
    <property type="evidence" value="ECO:0007669"/>
    <property type="project" value="UniProtKB-KW"/>
</dbReference>
<evidence type="ECO:0000256" key="7">
    <source>
        <dbReference type="ARBA" id="ARBA00023136"/>
    </source>
</evidence>
<dbReference type="HOGENOM" id="CLU_006797_5_2_0"/>
<keyword evidence="4" id="KW-0133">Cell shape</keyword>
<dbReference type="GO" id="GO:0009252">
    <property type="term" value="P:peptidoglycan biosynthetic process"/>
    <property type="evidence" value="ECO:0007669"/>
    <property type="project" value="UniProtKB-KW"/>
</dbReference>
<proteinExistence type="predicted"/>
<dbReference type="eggNOG" id="COG0728">
    <property type="taxonomic scope" value="Bacteria"/>
</dbReference>
<dbReference type="PRINTS" id="PR01806">
    <property type="entry name" value="VIRFACTRMVIN"/>
</dbReference>
<dbReference type="AlphaFoldDB" id="A0A068NTV5"/>
<keyword evidence="7 8" id="KW-0472">Membrane</keyword>
<dbReference type="PANTHER" id="PTHR47019:SF1">
    <property type="entry name" value="LIPID II FLIPPASE MURJ"/>
    <property type="match status" value="1"/>
</dbReference>
<accession>A0A068NTV5</accession>
<feature type="transmembrane region" description="Helical" evidence="8">
    <location>
        <begin position="90"/>
        <end position="111"/>
    </location>
</feature>
<gene>
    <name evidence="9" type="ORF">OP10G_3503</name>
</gene>
<feature type="transmembrane region" description="Helical" evidence="8">
    <location>
        <begin position="429"/>
        <end position="452"/>
    </location>
</feature>
<evidence type="ECO:0000256" key="2">
    <source>
        <dbReference type="ARBA" id="ARBA00022475"/>
    </source>
</evidence>
<name>A0A068NTV5_FIMGI</name>
<keyword evidence="10" id="KW-1185">Reference proteome</keyword>
<reference evidence="9 10" key="1">
    <citation type="journal article" date="2014" name="PLoS ONE">
        <title>The first complete genome sequence of the class fimbriimonadia in the phylum armatimonadetes.</title>
        <authorList>
            <person name="Hu Z.Y."/>
            <person name="Wang Y.Z."/>
            <person name="Im W.T."/>
            <person name="Wang S.Y."/>
            <person name="Zhao G.P."/>
            <person name="Zheng H.J."/>
            <person name="Quan Z.X."/>
        </authorList>
    </citation>
    <scope>NUCLEOTIDE SEQUENCE [LARGE SCALE GENOMIC DNA]</scope>
    <source>
        <strain evidence="9">Gsoil 348</strain>
    </source>
</reference>
<evidence type="ECO:0000256" key="3">
    <source>
        <dbReference type="ARBA" id="ARBA00022692"/>
    </source>
</evidence>
<feature type="transmembrane region" description="Helical" evidence="8">
    <location>
        <begin position="524"/>
        <end position="544"/>
    </location>
</feature>
<dbReference type="STRING" id="661478.OP10G_3503"/>
<evidence type="ECO:0000256" key="8">
    <source>
        <dbReference type="SAM" id="Phobius"/>
    </source>
</evidence>
<evidence type="ECO:0000256" key="5">
    <source>
        <dbReference type="ARBA" id="ARBA00022984"/>
    </source>
</evidence>
<dbReference type="OrthoDB" id="9786339at2"/>
<dbReference type="RefSeq" id="WP_025229197.1">
    <property type="nucleotide sequence ID" value="NZ_CP007139.1"/>
</dbReference>
<feature type="transmembrane region" description="Helical" evidence="8">
    <location>
        <begin position="236"/>
        <end position="255"/>
    </location>
</feature>
<sequence>MTIVNRQFVFAAVANNLPSTRVYFSAVTDVPLPPVDESADRTVARASGIMSFSLGLSRVLGMLRDTAMTAMFAVSIQTDAYGIAITIPDLLFMLVAGGGLSSAFMPVFSQLLHTKKEREAWKLFSVVVTVCSLAVAVLIAVAWALAPWVAHFIAKDKTDKAGHNISALLEPHIVEMGRILLPAQFAFLIGSILLATLYARRQFLAPSLAPNVYNVGIIVGAIVGGLSPLGIAGMPWGGLTGAMIGNLLLPAYFMAKTGSHFKPSLDLKAEGVGKFFRLLAPVIFGFSLPSVVQLITTYFAAHYSEGINTVFRLSNNLMQAPSGIFGQSMALAAFPVLAQFYAQKRMDLYASQMTRSLRTVIYLGVPSAALMLALAPQISHLIYGYGKAAKDGHLEDIALTLRIYAPSIIAWCIQPVLMRGFFSVHKTMLPVALSTGMTAIFIAMCTFCTSQGLPFTSLAWSTDIAALLLVVILFVALEKSVAQIDRKGVFKTFGKALVAATAMGAVAFVAAYATESVGLGRHRLVEFLCFLLTATCAAWAYYFLTKRLKMPEVEYFDRALAKLNRKR</sequence>
<feature type="transmembrane region" description="Helical" evidence="8">
    <location>
        <begin position="403"/>
        <end position="422"/>
    </location>
</feature>
<dbReference type="GO" id="GO:0005886">
    <property type="term" value="C:plasma membrane"/>
    <property type="evidence" value="ECO:0007669"/>
    <property type="project" value="UniProtKB-SubCell"/>
</dbReference>
<dbReference type="GO" id="GO:0034204">
    <property type="term" value="P:lipid translocation"/>
    <property type="evidence" value="ECO:0007669"/>
    <property type="project" value="TreeGrafter"/>
</dbReference>
<dbReference type="KEGG" id="fgi:OP10G_3503"/>
<feature type="transmembrane region" description="Helical" evidence="8">
    <location>
        <begin position="211"/>
        <end position="230"/>
    </location>
</feature>
<feature type="transmembrane region" description="Helical" evidence="8">
    <location>
        <begin position="123"/>
        <end position="146"/>
    </location>
</feature>
<dbReference type="GO" id="GO:0015648">
    <property type="term" value="F:lipid-linked peptidoglycan transporter activity"/>
    <property type="evidence" value="ECO:0007669"/>
    <property type="project" value="TreeGrafter"/>
</dbReference>
<dbReference type="Proteomes" id="UP000027982">
    <property type="component" value="Chromosome"/>
</dbReference>
<dbReference type="InterPro" id="IPR051050">
    <property type="entry name" value="Lipid_II_flippase_MurJ/MviN"/>
</dbReference>
<keyword evidence="3 8" id="KW-0812">Transmembrane</keyword>